<evidence type="ECO:0000256" key="7">
    <source>
        <dbReference type="SAM" id="SignalP"/>
    </source>
</evidence>
<gene>
    <name evidence="10" type="ORF">BDFB_012546</name>
</gene>
<comment type="similarity">
    <text evidence="1">Belongs to the peptidase C1 family.</text>
</comment>
<dbReference type="OrthoDB" id="10253408at2759"/>
<dbReference type="GO" id="GO:0006508">
    <property type="term" value="P:proteolysis"/>
    <property type="evidence" value="ECO:0007669"/>
    <property type="project" value="UniProtKB-KW"/>
</dbReference>
<accession>A0A482VMV2</accession>
<organism evidence="10 11">
    <name type="scientific">Asbolus verrucosus</name>
    <name type="common">Desert ironclad beetle</name>
    <dbReference type="NCBI Taxonomy" id="1661398"/>
    <lineage>
        <taxon>Eukaryota</taxon>
        <taxon>Metazoa</taxon>
        <taxon>Ecdysozoa</taxon>
        <taxon>Arthropoda</taxon>
        <taxon>Hexapoda</taxon>
        <taxon>Insecta</taxon>
        <taxon>Pterygota</taxon>
        <taxon>Neoptera</taxon>
        <taxon>Endopterygota</taxon>
        <taxon>Coleoptera</taxon>
        <taxon>Polyphaga</taxon>
        <taxon>Cucujiformia</taxon>
        <taxon>Tenebrionidae</taxon>
        <taxon>Pimeliinae</taxon>
        <taxon>Asbolus</taxon>
    </lineage>
</organism>
<keyword evidence="2" id="KW-0645">Protease</keyword>
<dbReference type="InterPro" id="IPR000169">
    <property type="entry name" value="Pept_cys_AS"/>
</dbReference>
<dbReference type="InterPro" id="IPR039417">
    <property type="entry name" value="Peptidase_C1A_papain-like"/>
</dbReference>
<proteinExistence type="inferred from homology"/>
<evidence type="ECO:0000313" key="11">
    <source>
        <dbReference type="Proteomes" id="UP000292052"/>
    </source>
</evidence>
<dbReference type="Pfam" id="PF08246">
    <property type="entry name" value="Inhibitor_I29"/>
    <property type="match status" value="1"/>
</dbReference>
<dbReference type="InterPro" id="IPR013201">
    <property type="entry name" value="Prot_inhib_I29"/>
</dbReference>
<keyword evidence="11" id="KW-1185">Reference proteome</keyword>
<name>A0A482VMV2_ASBVE</name>
<sequence>MKVISILLLAIYGSQALPRKEIMLEKWEHFKVTHGKQYANIQEETFRKELFLKKLQHIEEHNEKYEQGLVSYRVGINKFTDFTEEELRPYIQGLRIPPNKLRSNVTFTPKKGFQYPDSKDWRDEGVVPPVKNQGTCGSCWAFSTIGTLECHYGIYKQQTISLSEQQLVDCVKDNYGCGGGWMDPAFLYIKDNGGINTETDYPYEEVDGNCHYDARKTHYSLADVVDIEAKNEQALLAAVAEKGPVSVAVDATGNFAAYESGIYYNPDCNPDFLTHAVVVVGYGTEDGQDYWIVRNSYTDSWGDHGYIKMARNRDNNCGIASVASYPTL</sequence>
<dbReference type="EMBL" id="QDEB01082704">
    <property type="protein sequence ID" value="RZC34145.1"/>
    <property type="molecule type" value="Genomic_DNA"/>
</dbReference>
<dbReference type="Pfam" id="PF00112">
    <property type="entry name" value="Peptidase_C1"/>
    <property type="match status" value="1"/>
</dbReference>
<dbReference type="FunFam" id="3.90.70.10:FF:000006">
    <property type="entry name" value="Cathepsin S"/>
    <property type="match status" value="1"/>
</dbReference>
<evidence type="ECO:0000256" key="6">
    <source>
        <dbReference type="ARBA" id="ARBA00023157"/>
    </source>
</evidence>
<reference evidence="10 11" key="1">
    <citation type="submission" date="2017-03" db="EMBL/GenBank/DDBJ databases">
        <title>Genome of the blue death feigning beetle - Asbolus verrucosus.</title>
        <authorList>
            <person name="Rider S.D."/>
        </authorList>
    </citation>
    <scope>NUCLEOTIDE SEQUENCE [LARGE SCALE GENOMIC DNA]</scope>
    <source>
        <strain evidence="10">Butters</strain>
        <tissue evidence="10">Head and leg muscle</tissue>
    </source>
</reference>
<dbReference type="STRING" id="1661398.A0A482VMV2"/>
<dbReference type="InterPro" id="IPR013128">
    <property type="entry name" value="Peptidase_C1A"/>
</dbReference>
<evidence type="ECO:0000259" key="9">
    <source>
        <dbReference type="SMART" id="SM00848"/>
    </source>
</evidence>
<evidence type="ECO:0000256" key="4">
    <source>
        <dbReference type="ARBA" id="ARBA00022807"/>
    </source>
</evidence>
<dbReference type="InterPro" id="IPR025660">
    <property type="entry name" value="Pept_his_AS"/>
</dbReference>
<keyword evidence="5" id="KW-0865">Zymogen</keyword>
<comment type="caution">
    <text evidence="10">The sequence shown here is derived from an EMBL/GenBank/DDBJ whole genome shotgun (WGS) entry which is preliminary data.</text>
</comment>
<feature type="domain" description="Peptidase C1A papain C-terminal" evidence="8">
    <location>
        <begin position="115"/>
        <end position="327"/>
    </location>
</feature>
<evidence type="ECO:0000256" key="5">
    <source>
        <dbReference type="ARBA" id="ARBA00023145"/>
    </source>
</evidence>
<keyword evidence="6" id="KW-1015">Disulfide bond</keyword>
<keyword evidence="4" id="KW-0788">Thiol protease</keyword>
<evidence type="ECO:0000256" key="1">
    <source>
        <dbReference type="ARBA" id="ARBA00008455"/>
    </source>
</evidence>
<protein>
    <submittedName>
        <fullName evidence="10">Peptidase C1 and/or Inhibitor I29 domain containing protein</fullName>
    </submittedName>
</protein>
<dbReference type="InterPro" id="IPR000668">
    <property type="entry name" value="Peptidase_C1A_C"/>
</dbReference>
<dbReference type="PROSITE" id="PS00639">
    <property type="entry name" value="THIOL_PROTEASE_HIS"/>
    <property type="match status" value="1"/>
</dbReference>
<keyword evidence="7" id="KW-0732">Signal</keyword>
<dbReference type="GO" id="GO:0008234">
    <property type="term" value="F:cysteine-type peptidase activity"/>
    <property type="evidence" value="ECO:0007669"/>
    <property type="project" value="UniProtKB-KW"/>
</dbReference>
<dbReference type="PRINTS" id="PR00705">
    <property type="entry name" value="PAPAIN"/>
</dbReference>
<dbReference type="SMART" id="SM00848">
    <property type="entry name" value="Inhibitor_I29"/>
    <property type="match status" value="1"/>
</dbReference>
<dbReference type="PROSITE" id="PS00139">
    <property type="entry name" value="THIOL_PROTEASE_CYS"/>
    <property type="match status" value="1"/>
</dbReference>
<feature type="domain" description="Cathepsin propeptide inhibitor" evidence="9">
    <location>
        <begin position="27"/>
        <end position="87"/>
    </location>
</feature>
<dbReference type="InterPro" id="IPR038765">
    <property type="entry name" value="Papain-like_cys_pep_sf"/>
</dbReference>
<evidence type="ECO:0000313" key="10">
    <source>
        <dbReference type="EMBL" id="RZC34145.1"/>
    </source>
</evidence>
<evidence type="ECO:0000256" key="2">
    <source>
        <dbReference type="ARBA" id="ARBA00022670"/>
    </source>
</evidence>
<dbReference type="AlphaFoldDB" id="A0A482VMV2"/>
<keyword evidence="3" id="KW-0378">Hydrolase</keyword>
<dbReference type="Proteomes" id="UP000292052">
    <property type="component" value="Unassembled WGS sequence"/>
</dbReference>
<evidence type="ECO:0000256" key="3">
    <source>
        <dbReference type="ARBA" id="ARBA00022801"/>
    </source>
</evidence>
<dbReference type="SMART" id="SM00645">
    <property type="entry name" value="Pept_C1"/>
    <property type="match status" value="1"/>
</dbReference>
<dbReference type="PANTHER" id="PTHR12411">
    <property type="entry name" value="CYSTEINE PROTEASE FAMILY C1-RELATED"/>
    <property type="match status" value="1"/>
</dbReference>
<dbReference type="CDD" id="cd02248">
    <property type="entry name" value="Peptidase_C1A"/>
    <property type="match status" value="1"/>
</dbReference>
<feature type="chain" id="PRO_5019748377" evidence="7">
    <location>
        <begin position="17"/>
        <end position="328"/>
    </location>
</feature>
<dbReference type="SUPFAM" id="SSF54001">
    <property type="entry name" value="Cysteine proteinases"/>
    <property type="match status" value="1"/>
</dbReference>
<feature type="signal peptide" evidence="7">
    <location>
        <begin position="1"/>
        <end position="16"/>
    </location>
</feature>
<dbReference type="Gene3D" id="3.90.70.10">
    <property type="entry name" value="Cysteine proteinases"/>
    <property type="match status" value="1"/>
</dbReference>
<evidence type="ECO:0000259" key="8">
    <source>
        <dbReference type="SMART" id="SM00645"/>
    </source>
</evidence>